<dbReference type="AlphaFoldDB" id="A0A067PA87"/>
<accession>A0A067PA87</accession>
<name>A0A067PA87_9AGAM</name>
<dbReference type="InParanoid" id="A0A067PA87"/>
<feature type="compositionally biased region" description="Polar residues" evidence="1">
    <location>
        <begin position="245"/>
        <end position="254"/>
    </location>
</feature>
<dbReference type="STRING" id="933084.A0A067PA87"/>
<dbReference type="OrthoDB" id="3265918at2759"/>
<protein>
    <submittedName>
        <fullName evidence="2">Uncharacterized protein</fullName>
    </submittedName>
</protein>
<feature type="compositionally biased region" description="Basic and acidic residues" evidence="1">
    <location>
        <begin position="229"/>
        <end position="244"/>
    </location>
</feature>
<evidence type="ECO:0000256" key="1">
    <source>
        <dbReference type="SAM" id="MobiDB-lite"/>
    </source>
</evidence>
<dbReference type="Proteomes" id="UP000027265">
    <property type="component" value="Unassembled WGS sequence"/>
</dbReference>
<keyword evidence="3" id="KW-1185">Reference proteome</keyword>
<organism evidence="2 3">
    <name type="scientific">Jaapia argillacea MUCL 33604</name>
    <dbReference type="NCBI Taxonomy" id="933084"/>
    <lineage>
        <taxon>Eukaryota</taxon>
        <taxon>Fungi</taxon>
        <taxon>Dikarya</taxon>
        <taxon>Basidiomycota</taxon>
        <taxon>Agaricomycotina</taxon>
        <taxon>Agaricomycetes</taxon>
        <taxon>Agaricomycetidae</taxon>
        <taxon>Jaapiales</taxon>
        <taxon>Jaapiaceae</taxon>
        <taxon>Jaapia</taxon>
    </lineage>
</organism>
<evidence type="ECO:0000313" key="2">
    <source>
        <dbReference type="EMBL" id="KDQ51689.1"/>
    </source>
</evidence>
<dbReference type="HOGENOM" id="CLU_084827_0_0_1"/>
<dbReference type="EMBL" id="KL197746">
    <property type="protein sequence ID" value="KDQ51689.1"/>
    <property type="molecule type" value="Genomic_DNA"/>
</dbReference>
<reference evidence="3" key="1">
    <citation type="journal article" date="2014" name="Proc. Natl. Acad. Sci. U.S.A.">
        <title>Extensive sampling of basidiomycete genomes demonstrates inadequacy of the white-rot/brown-rot paradigm for wood decay fungi.</title>
        <authorList>
            <person name="Riley R."/>
            <person name="Salamov A.A."/>
            <person name="Brown D.W."/>
            <person name="Nagy L.G."/>
            <person name="Floudas D."/>
            <person name="Held B.W."/>
            <person name="Levasseur A."/>
            <person name="Lombard V."/>
            <person name="Morin E."/>
            <person name="Otillar R."/>
            <person name="Lindquist E.A."/>
            <person name="Sun H."/>
            <person name="LaButti K.M."/>
            <person name="Schmutz J."/>
            <person name="Jabbour D."/>
            <person name="Luo H."/>
            <person name="Baker S.E."/>
            <person name="Pisabarro A.G."/>
            <person name="Walton J.D."/>
            <person name="Blanchette R.A."/>
            <person name="Henrissat B."/>
            <person name="Martin F."/>
            <person name="Cullen D."/>
            <person name="Hibbett D.S."/>
            <person name="Grigoriev I.V."/>
        </authorList>
    </citation>
    <scope>NUCLEOTIDE SEQUENCE [LARGE SCALE GENOMIC DNA]</scope>
    <source>
        <strain evidence="3">MUCL 33604</strain>
    </source>
</reference>
<evidence type="ECO:0000313" key="3">
    <source>
        <dbReference type="Proteomes" id="UP000027265"/>
    </source>
</evidence>
<proteinExistence type="predicted"/>
<feature type="region of interest" description="Disordered" evidence="1">
    <location>
        <begin position="31"/>
        <end position="53"/>
    </location>
</feature>
<feature type="region of interest" description="Disordered" evidence="1">
    <location>
        <begin position="229"/>
        <end position="254"/>
    </location>
</feature>
<sequence length="286" mass="31839">MQQCINLTRLPPSKSIKSLNFKRTTPGSTHHLIFSTRPPTNPLDPSHPASQTRRQFPYVGSPGLGVRAFPKGVLEHPVWEYPDPPFGPAKDRGGGGGRMNMSVQMLIGVKSVSRSAVVRHKISGKVKQALALIATKNLGGGVRKDGGRGKGKDTGKGKEVLVQCGDRSQGFDLILPHWTYVVHPSLEVYRMPFPTLINTLRSALEKIHVKAVKLDEAWAKERAWFESRERGRQQRERWRDEKIPSSRNQNVTTPLPSLRLELTKEIPSTIHPLSLNPLPLPSTQKV</sequence>
<gene>
    <name evidence="2" type="ORF">JAAARDRAFT_502263</name>
</gene>